<evidence type="ECO:0000313" key="3">
    <source>
        <dbReference type="Proteomes" id="UP001164748"/>
    </source>
</evidence>
<accession>A0AA47LQN1</accession>
<reference evidence="2" key="1">
    <citation type="submission" date="2022-09" db="EMBL/GenBank/DDBJ databases">
        <authorList>
            <person name="Li Z.-J."/>
        </authorList>
    </citation>
    <scope>NUCLEOTIDE SEQUENCE</scope>
    <source>
        <strain evidence="2">TGB11</strain>
    </source>
</reference>
<feature type="signal peptide" evidence="1">
    <location>
        <begin position="1"/>
        <end position="20"/>
    </location>
</feature>
<gene>
    <name evidence="2" type="ORF">N8M53_12035</name>
</gene>
<protein>
    <submittedName>
        <fullName evidence="2">DUF1481 domain-containing protein</fullName>
    </submittedName>
</protein>
<dbReference type="InterPro" id="IPR016872">
    <property type="entry name" value="UCP028160"/>
</dbReference>
<dbReference type="AlphaFoldDB" id="A0AA47LQN1"/>
<name>A0AA47LQN1_9GAMM</name>
<dbReference type="InterPro" id="IPR010858">
    <property type="entry name" value="DUF1481"/>
</dbReference>
<dbReference type="RefSeq" id="WP_269578948.1">
    <property type="nucleotide sequence ID" value="NZ_CP114588.1"/>
</dbReference>
<dbReference type="Pfam" id="PF07356">
    <property type="entry name" value="DUF1481"/>
    <property type="match status" value="1"/>
</dbReference>
<evidence type="ECO:0000313" key="2">
    <source>
        <dbReference type="EMBL" id="WBA08508.1"/>
    </source>
</evidence>
<evidence type="ECO:0000256" key="1">
    <source>
        <dbReference type="SAM" id="SignalP"/>
    </source>
</evidence>
<keyword evidence="1" id="KW-0732">Signal</keyword>
<proteinExistence type="predicted"/>
<dbReference type="EMBL" id="CP114588">
    <property type="protein sequence ID" value="WBA08508.1"/>
    <property type="molecule type" value="Genomic_DNA"/>
</dbReference>
<organism evidence="2 3">
    <name type="scientific">Salinivibrio kushneri</name>
    <dbReference type="NCBI Taxonomy" id="1908198"/>
    <lineage>
        <taxon>Bacteria</taxon>
        <taxon>Pseudomonadati</taxon>
        <taxon>Pseudomonadota</taxon>
        <taxon>Gammaproteobacteria</taxon>
        <taxon>Vibrionales</taxon>
        <taxon>Vibrionaceae</taxon>
        <taxon>Salinivibrio</taxon>
    </lineage>
</organism>
<dbReference type="PROSITE" id="PS51257">
    <property type="entry name" value="PROKAR_LIPOPROTEIN"/>
    <property type="match status" value="1"/>
</dbReference>
<feature type="chain" id="PRO_5041225998" evidence="1">
    <location>
        <begin position="21"/>
        <end position="224"/>
    </location>
</feature>
<sequence length="224" mass="25223">MRFHLCILALVMTLTGCSSGKPPKPVTHTTAFAAGDYRAVYWLDSQQGQVIGLAEKAWQGDYGQYRSEYAWRAGSLRALKREGKKLVDNHLVPFSMHVRFDANGEPVFQRYHQGDALLPLDSATLSRLYQEANHIERQAQAQLANNVSVLQAQRQGEHWVDCDSDRQRWAFSDAISASLVQRINRSGTFVIAGGSPSIGRDQIDFLVHVEGEKRCLQRPRLLDE</sequence>
<dbReference type="PIRSF" id="PIRSF028160">
    <property type="entry name" value="UCP028160"/>
    <property type="match status" value="1"/>
</dbReference>
<dbReference type="Proteomes" id="UP001164748">
    <property type="component" value="Chromosome"/>
</dbReference>